<dbReference type="Proteomes" id="UP000054538">
    <property type="component" value="Unassembled WGS sequence"/>
</dbReference>
<dbReference type="InParanoid" id="A0A0D0DIU4"/>
<name>A0A0D0DIU4_9AGAM</name>
<proteinExistence type="predicted"/>
<gene>
    <name evidence="1" type="ORF">PAXRUDRAFT_834747</name>
</gene>
<dbReference type="AlphaFoldDB" id="A0A0D0DIU4"/>
<dbReference type="HOGENOM" id="CLU_2020753_0_0_1"/>
<evidence type="ECO:0000313" key="1">
    <source>
        <dbReference type="EMBL" id="KIK78035.1"/>
    </source>
</evidence>
<reference evidence="2" key="2">
    <citation type="submission" date="2015-01" db="EMBL/GenBank/DDBJ databases">
        <title>Evolutionary Origins and Diversification of the Mycorrhizal Mutualists.</title>
        <authorList>
            <consortium name="DOE Joint Genome Institute"/>
            <consortium name="Mycorrhizal Genomics Consortium"/>
            <person name="Kohler A."/>
            <person name="Kuo A."/>
            <person name="Nagy L.G."/>
            <person name="Floudas D."/>
            <person name="Copeland A."/>
            <person name="Barry K.W."/>
            <person name="Cichocki N."/>
            <person name="Veneault-Fourrey C."/>
            <person name="LaButti K."/>
            <person name="Lindquist E.A."/>
            <person name="Lipzen A."/>
            <person name="Lundell T."/>
            <person name="Morin E."/>
            <person name="Murat C."/>
            <person name="Riley R."/>
            <person name="Ohm R."/>
            <person name="Sun H."/>
            <person name="Tunlid A."/>
            <person name="Henrissat B."/>
            <person name="Grigoriev I.V."/>
            <person name="Hibbett D.S."/>
            <person name="Martin F."/>
        </authorList>
    </citation>
    <scope>NUCLEOTIDE SEQUENCE [LARGE SCALE GENOMIC DNA]</scope>
    <source>
        <strain evidence="2">Ve08.2h10</strain>
    </source>
</reference>
<evidence type="ECO:0000313" key="2">
    <source>
        <dbReference type="Proteomes" id="UP000054538"/>
    </source>
</evidence>
<sequence>LRHCCQHTRNPTPTAVCPTRMPEAAWRAPSVPLHQHCQPPTHLESQRLRTVPFTHAHPHLMPWSGYHHTLGAVPSTLPATHPRLVTHPSGFTYPMLTPHAYPLAPPISATYPCLLPAVAMSIQ</sequence>
<accession>A0A0D0DIU4</accession>
<protein>
    <submittedName>
        <fullName evidence="1">Uncharacterized protein</fullName>
    </submittedName>
</protein>
<organism evidence="1 2">
    <name type="scientific">Paxillus rubicundulus Ve08.2h10</name>
    <dbReference type="NCBI Taxonomy" id="930991"/>
    <lineage>
        <taxon>Eukaryota</taxon>
        <taxon>Fungi</taxon>
        <taxon>Dikarya</taxon>
        <taxon>Basidiomycota</taxon>
        <taxon>Agaricomycotina</taxon>
        <taxon>Agaricomycetes</taxon>
        <taxon>Agaricomycetidae</taxon>
        <taxon>Boletales</taxon>
        <taxon>Paxilineae</taxon>
        <taxon>Paxillaceae</taxon>
        <taxon>Paxillus</taxon>
    </lineage>
</organism>
<keyword evidence="2" id="KW-1185">Reference proteome</keyword>
<feature type="non-terminal residue" evidence="1">
    <location>
        <position position="123"/>
    </location>
</feature>
<dbReference type="EMBL" id="KN826734">
    <property type="protein sequence ID" value="KIK78035.1"/>
    <property type="molecule type" value="Genomic_DNA"/>
</dbReference>
<reference evidence="1 2" key="1">
    <citation type="submission" date="2014-04" db="EMBL/GenBank/DDBJ databases">
        <authorList>
            <consortium name="DOE Joint Genome Institute"/>
            <person name="Kuo A."/>
            <person name="Kohler A."/>
            <person name="Jargeat P."/>
            <person name="Nagy L.G."/>
            <person name="Floudas D."/>
            <person name="Copeland A."/>
            <person name="Barry K.W."/>
            <person name="Cichocki N."/>
            <person name="Veneault-Fourrey C."/>
            <person name="LaButti K."/>
            <person name="Lindquist E.A."/>
            <person name="Lipzen A."/>
            <person name="Lundell T."/>
            <person name="Morin E."/>
            <person name="Murat C."/>
            <person name="Sun H."/>
            <person name="Tunlid A."/>
            <person name="Henrissat B."/>
            <person name="Grigoriev I.V."/>
            <person name="Hibbett D.S."/>
            <person name="Martin F."/>
            <person name="Nordberg H.P."/>
            <person name="Cantor M.N."/>
            <person name="Hua S.X."/>
        </authorList>
    </citation>
    <scope>NUCLEOTIDE SEQUENCE [LARGE SCALE GENOMIC DNA]</scope>
    <source>
        <strain evidence="1 2">Ve08.2h10</strain>
    </source>
</reference>